<evidence type="ECO:0000313" key="4">
    <source>
        <dbReference type="EMBL" id="CAI0646740.1"/>
    </source>
</evidence>
<name>A0A9W4WEY6_9PEZI</name>
<dbReference type="InterPro" id="IPR036291">
    <property type="entry name" value="NAD(P)-bd_dom_sf"/>
</dbReference>
<dbReference type="SUPFAM" id="SSF51735">
    <property type="entry name" value="NAD(P)-binding Rossmann-fold domains"/>
    <property type="match status" value="1"/>
</dbReference>
<dbReference type="Pfam" id="PF05368">
    <property type="entry name" value="NmrA"/>
    <property type="match status" value="1"/>
</dbReference>
<dbReference type="Gene3D" id="3.90.25.10">
    <property type="entry name" value="UDP-galactose 4-epimerase, domain 1"/>
    <property type="match status" value="1"/>
</dbReference>
<dbReference type="AlphaFoldDB" id="A0A9W4WEY6"/>
<dbReference type="Gene3D" id="3.40.50.720">
    <property type="entry name" value="NAD(P)-binding Rossmann-like Domain"/>
    <property type="match status" value="1"/>
</dbReference>
<evidence type="ECO:0000256" key="1">
    <source>
        <dbReference type="ARBA" id="ARBA00022857"/>
    </source>
</evidence>
<sequence length="339" mass="37153">IGSGDLAAVGMISKAVKVAVYGAAGESAGLIVDELLASTTPCFEVTALVRPSSISKPAYTKLAQRGVEIVAIDLEGPEVDAARVLEGQDIVIASLPPNALDSQLPLIQASKLANIRRLIPTAFAMALDPKDISSVQSMREKIYKELESWEIPYTIIDVGWWYNGFISEVPSGKTDHAIALPDFLRNLVPGDGTMKTYVIDNEDVGRFVARIIVDSRTVNKRVMAAGASMSFNEMFAIAEKLTGDTVTRKHVSAEELKSMIVGAASQLQSDSNNYFLLVGKLWLEYYYSSFIDGYNSPEGVKRLGYIVAGDLYPDFKPTTFRDFFQETLDGKRRIPYSTR</sequence>
<keyword evidence="1" id="KW-0521">NADP</keyword>
<keyword evidence="2" id="KW-0560">Oxidoreductase</keyword>
<dbReference type="InterPro" id="IPR008030">
    <property type="entry name" value="NmrA-like"/>
</dbReference>
<dbReference type="EMBL" id="CAMGZC010000359">
    <property type="protein sequence ID" value="CAI0646740.1"/>
    <property type="molecule type" value="Genomic_DNA"/>
</dbReference>
<evidence type="ECO:0000256" key="2">
    <source>
        <dbReference type="ARBA" id="ARBA00023002"/>
    </source>
</evidence>
<protein>
    <recommendedName>
        <fullName evidence="3">NmrA-like domain-containing protein</fullName>
    </recommendedName>
</protein>
<keyword evidence="5" id="KW-1185">Reference proteome</keyword>
<dbReference type="Proteomes" id="UP001152533">
    <property type="component" value="Unassembled WGS sequence"/>
</dbReference>
<accession>A0A9W4WEY6</accession>
<evidence type="ECO:0000259" key="3">
    <source>
        <dbReference type="Pfam" id="PF05368"/>
    </source>
</evidence>
<feature type="non-terminal residue" evidence="4">
    <location>
        <position position="339"/>
    </location>
</feature>
<dbReference type="GO" id="GO:0016491">
    <property type="term" value="F:oxidoreductase activity"/>
    <property type="evidence" value="ECO:0007669"/>
    <property type="project" value="UniProtKB-KW"/>
</dbReference>
<proteinExistence type="predicted"/>
<dbReference type="PANTHER" id="PTHR47706:SF9">
    <property type="entry name" value="NMRA-LIKE DOMAIN-CONTAINING PROTEIN-RELATED"/>
    <property type="match status" value="1"/>
</dbReference>
<dbReference type="InterPro" id="IPR051609">
    <property type="entry name" value="NmrA/Isoflavone_reductase-like"/>
</dbReference>
<evidence type="ECO:0000313" key="5">
    <source>
        <dbReference type="Proteomes" id="UP001152533"/>
    </source>
</evidence>
<comment type="caution">
    <text evidence="4">The sequence shown here is derived from an EMBL/GenBank/DDBJ whole genome shotgun (WGS) entry which is preliminary data.</text>
</comment>
<gene>
    <name evidence="4" type="ORF">CGXH109_LOCUS58120</name>
</gene>
<reference evidence="4" key="1">
    <citation type="submission" date="2022-08" db="EMBL/GenBank/DDBJ databases">
        <authorList>
            <person name="Giroux E."/>
            <person name="Giroux E."/>
        </authorList>
    </citation>
    <scope>NUCLEOTIDE SEQUENCE</scope>
    <source>
        <strain evidence="4">H1091258</strain>
    </source>
</reference>
<organism evidence="4 5">
    <name type="scientific">Colletotrichum noveboracense</name>
    <dbReference type="NCBI Taxonomy" id="2664923"/>
    <lineage>
        <taxon>Eukaryota</taxon>
        <taxon>Fungi</taxon>
        <taxon>Dikarya</taxon>
        <taxon>Ascomycota</taxon>
        <taxon>Pezizomycotina</taxon>
        <taxon>Sordariomycetes</taxon>
        <taxon>Hypocreomycetidae</taxon>
        <taxon>Glomerellales</taxon>
        <taxon>Glomerellaceae</taxon>
        <taxon>Colletotrichum</taxon>
        <taxon>Colletotrichum gloeosporioides species complex</taxon>
    </lineage>
</organism>
<dbReference type="PANTHER" id="PTHR47706">
    <property type="entry name" value="NMRA-LIKE FAMILY PROTEIN"/>
    <property type="match status" value="1"/>
</dbReference>
<feature type="domain" description="NmrA-like" evidence="3">
    <location>
        <begin position="17"/>
        <end position="270"/>
    </location>
</feature>